<comment type="similarity">
    <text evidence="2">Belongs to the OB-RGRP/VPS55 family.</text>
</comment>
<feature type="transmembrane region" description="Helical" evidence="6">
    <location>
        <begin position="12"/>
        <end position="32"/>
    </location>
</feature>
<evidence type="ECO:0000256" key="3">
    <source>
        <dbReference type="ARBA" id="ARBA00022692"/>
    </source>
</evidence>
<dbReference type="InterPro" id="IPR007262">
    <property type="entry name" value="Vps55/LEPROT"/>
</dbReference>
<dbReference type="Pfam" id="PF04133">
    <property type="entry name" value="Vps55"/>
    <property type="match status" value="1"/>
</dbReference>
<keyword evidence="5 6" id="KW-0472">Membrane</keyword>
<dbReference type="GO" id="GO:0032511">
    <property type="term" value="P:late endosome to vacuole transport via multivesicular body sorting pathway"/>
    <property type="evidence" value="ECO:0007669"/>
    <property type="project" value="TreeGrafter"/>
</dbReference>
<evidence type="ECO:0000256" key="4">
    <source>
        <dbReference type="ARBA" id="ARBA00022989"/>
    </source>
</evidence>
<keyword evidence="4 6" id="KW-1133">Transmembrane helix</keyword>
<proteinExistence type="inferred from homology"/>
<evidence type="ECO:0000256" key="1">
    <source>
        <dbReference type="ARBA" id="ARBA00004141"/>
    </source>
</evidence>
<feature type="transmembrane region" description="Helical" evidence="6">
    <location>
        <begin position="111"/>
        <end position="131"/>
    </location>
</feature>
<gene>
    <name evidence="7" type="ORF">JL09_g5193</name>
</gene>
<accession>A0A099NUR2</accession>
<dbReference type="Proteomes" id="UP000029867">
    <property type="component" value="Unassembled WGS sequence"/>
</dbReference>
<protein>
    <recommendedName>
        <fullName evidence="9">Vacuolar protein sorting-associated protein 55</fullName>
    </recommendedName>
</protein>
<evidence type="ECO:0000256" key="2">
    <source>
        <dbReference type="ARBA" id="ARBA00005645"/>
    </source>
</evidence>
<evidence type="ECO:0008006" key="9">
    <source>
        <dbReference type="Google" id="ProtNLM"/>
    </source>
</evidence>
<keyword evidence="3 6" id="KW-0812">Transmembrane</keyword>
<feature type="transmembrane region" description="Helical" evidence="6">
    <location>
        <begin position="80"/>
        <end position="99"/>
    </location>
</feature>
<dbReference type="VEuPathDB" id="FungiDB:C5L36_0D04885"/>
<dbReference type="PANTHER" id="PTHR12050:SF0">
    <property type="entry name" value="RH04491P"/>
    <property type="match status" value="1"/>
</dbReference>
<reference evidence="8" key="1">
    <citation type="journal article" date="2014" name="Microb. Cell Fact.">
        <title>Exploiting Issatchenkia orientalis SD108 for succinic acid production.</title>
        <authorList>
            <person name="Xiao H."/>
            <person name="Shao Z."/>
            <person name="Jiang Y."/>
            <person name="Dole S."/>
            <person name="Zhao H."/>
        </authorList>
    </citation>
    <scope>NUCLEOTIDE SEQUENCE [LARGE SCALE GENOMIC DNA]</scope>
    <source>
        <strain evidence="8">SD108</strain>
    </source>
</reference>
<dbReference type="eggNOG" id="KOG2174">
    <property type="taxonomic scope" value="Eukaryota"/>
</dbReference>
<name>A0A099NUR2_PICKU</name>
<sequence length="143" mass="15294">MVFTVNPLSKIIALSGMLALGFLLVVLATALYGSWMPIIDGFIFAFAHIPYLLTNTTIGDDFQTGFADIDDTSRHSGADFGGWVSSFILTSGIALPIVLSRSQLLSSMASTLTVVGGLCIYVTIVLFSSFFDGFSNTNDPFSM</sequence>
<dbReference type="GO" id="GO:0034424">
    <property type="term" value="C:Vps55/Vps68 complex"/>
    <property type="evidence" value="ECO:0007669"/>
    <property type="project" value="TreeGrafter"/>
</dbReference>
<dbReference type="EMBL" id="JQFK01000445">
    <property type="protein sequence ID" value="KGK35657.1"/>
    <property type="molecule type" value="Genomic_DNA"/>
</dbReference>
<dbReference type="PANTHER" id="PTHR12050">
    <property type="entry name" value="LEPTIN RECEPTOR-RELATED"/>
    <property type="match status" value="1"/>
</dbReference>
<dbReference type="HOGENOM" id="CLU_134810_0_0_1"/>
<comment type="subcellular location">
    <subcellularLocation>
        <location evidence="1">Membrane</location>
        <topology evidence="1">Multi-pass membrane protein</topology>
    </subcellularLocation>
</comment>
<dbReference type="AlphaFoldDB" id="A0A099NUR2"/>
<organism evidence="7 8">
    <name type="scientific">Pichia kudriavzevii</name>
    <name type="common">Yeast</name>
    <name type="synonym">Issatchenkia orientalis</name>
    <dbReference type="NCBI Taxonomy" id="4909"/>
    <lineage>
        <taxon>Eukaryota</taxon>
        <taxon>Fungi</taxon>
        <taxon>Dikarya</taxon>
        <taxon>Ascomycota</taxon>
        <taxon>Saccharomycotina</taxon>
        <taxon>Pichiomycetes</taxon>
        <taxon>Pichiales</taxon>
        <taxon>Pichiaceae</taxon>
        <taxon>Pichia</taxon>
    </lineage>
</organism>
<evidence type="ECO:0000313" key="7">
    <source>
        <dbReference type="EMBL" id="KGK35657.1"/>
    </source>
</evidence>
<evidence type="ECO:0000256" key="6">
    <source>
        <dbReference type="SAM" id="Phobius"/>
    </source>
</evidence>
<evidence type="ECO:0000256" key="5">
    <source>
        <dbReference type="ARBA" id="ARBA00023136"/>
    </source>
</evidence>
<comment type="caution">
    <text evidence="7">The sequence shown here is derived from an EMBL/GenBank/DDBJ whole genome shotgun (WGS) entry which is preliminary data.</text>
</comment>
<evidence type="ECO:0000313" key="8">
    <source>
        <dbReference type="Proteomes" id="UP000029867"/>
    </source>
</evidence>